<feature type="compositionally biased region" description="Pro residues" evidence="1">
    <location>
        <begin position="1"/>
        <end position="11"/>
    </location>
</feature>
<evidence type="ECO:0000256" key="1">
    <source>
        <dbReference type="SAM" id="MobiDB-lite"/>
    </source>
</evidence>
<accession>B7Z7V2</accession>
<sequence length="90" mass="9516">MGAPGPGPEDPVPGGDAGDLQAPGLTGASCSQTRADLSTGTWTGTVDSEERPLPKHLRSFLLTSVEELSSWPWLISPAESRLHFLPSQVY</sequence>
<proteinExistence type="evidence at transcript level"/>
<feature type="compositionally biased region" description="Polar residues" evidence="1">
    <location>
        <begin position="28"/>
        <end position="46"/>
    </location>
</feature>
<organism evidence="2">
    <name type="scientific">Homo sapiens</name>
    <name type="common">Human</name>
    <dbReference type="NCBI Taxonomy" id="9606"/>
    <lineage>
        <taxon>Eukaryota</taxon>
        <taxon>Metazoa</taxon>
        <taxon>Chordata</taxon>
        <taxon>Craniata</taxon>
        <taxon>Vertebrata</taxon>
        <taxon>Euteleostomi</taxon>
        <taxon>Mammalia</taxon>
        <taxon>Eutheria</taxon>
        <taxon>Euarchontoglires</taxon>
        <taxon>Primates</taxon>
        <taxon>Haplorrhini</taxon>
        <taxon>Catarrhini</taxon>
        <taxon>Hominidae</taxon>
        <taxon>Homo</taxon>
    </lineage>
</organism>
<dbReference type="AlphaFoldDB" id="B7Z7V2"/>
<evidence type="ECO:0000313" key="2">
    <source>
        <dbReference type="EMBL" id="BAH13738.1"/>
    </source>
</evidence>
<reference evidence="2" key="1">
    <citation type="submission" date="2007-10" db="EMBL/GenBank/DDBJ databases">
        <title>NEDO human cDNA sequencing project focused on splicing variants.</title>
        <authorList>
            <person name="Wakamatsu A."/>
            <person name="Yamamoto J."/>
            <person name="Kimura K."/>
            <person name="Ishii S."/>
            <person name="Watanabe K."/>
            <person name="Sugiyama A."/>
            <person name="Murakawa K."/>
            <person name="Kaida T."/>
            <person name="Tsuchiya K."/>
            <person name="Fukuzumi Y."/>
            <person name="Kumagai A."/>
            <person name="Oishi Y."/>
            <person name="Yamamoto S."/>
            <person name="Ono Y."/>
            <person name="Komori Y."/>
            <person name="Yamazaki M."/>
            <person name="Kisu Y."/>
            <person name="Nishikawa T."/>
            <person name="Sugano S."/>
            <person name="Nomura N."/>
            <person name="Isogai T."/>
        </authorList>
    </citation>
    <scope>NUCLEOTIDE SEQUENCE</scope>
    <source>
        <tissue evidence="2">Testis</tissue>
    </source>
</reference>
<dbReference type="EMBL" id="AK302548">
    <property type="protein sequence ID" value="BAH13738.1"/>
    <property type="molecule type" value="mRNA"/>
</dbReference>
<protein>
    <submittedName>
        <fullName evidence="2">cDNA FLJ50920</fullName>
    </submittedName>
</protein>
<feature type="region of interest" description="Disordered" evidence="1">
    <location>
        <begin position="1"/>
        <end position="50"/>
    </location>
</feature>
<name>B7Z7V2_HUMAN</name>